<dbReference type="Proteomes" id="UP000636800">
    <property type="component" value="Chromosome 2"/>
</dbReference>
<dbReference type="AlphaFoldDB" id="A0A835RSR8"/>
<dbReference type="OrthoDB" id="2449818at2759"/>
<evidence type="ECO:0000313" key="3">
    <source>
        <dbReference type="Proteomes" id="UP000636800"/>
    </source>
</evidence>
<protein>
    <submittedName>
        <fullName evidence="2">Uncharacterized protein</fullName>
    </submittedName>
</protein>
<feature type="compositionally biased region" description="Basic and acidic residues" evidence="1">
    <location>
        <begin position="65"/>
        <end position="91"/>
    </location>
</feature>
<feature type="region of interest" description="Disordered" evidence="1">
    <location>
        <begin position="64"/>
        <end position="106"/>
    </location>
</feature>
<evidence type="ECO:0000313" key="2">
    <source>
        <dbReference type="EMBL" id="KAG0491493.1"/>
    </source>
</evidence>
<proteinExistence type="predicted"/>
<organism evidence="2 3">
    <name type="scientific">Vanilla planifolia</name>
    <name type="common">Vanilla</name>
    <dbReference type="NCBI Taxonomy" id="51239"/>
    <lineage>
        <taxon>Eukaryota</taxon>
        <taxon>Viridiplantae</taxon>
        <taxon>Streptophyta</taxon>
        <taxon>Embryophyta</taxon>
        <taxon>Tracheophyta</taxon>
        <taxon>Spermatophyta</taxon>
        <taxon>Magnoliopsida</taxon>
        <taxon>Liliopsida</taxon>
        <taxon>Asparagales</taxon>
        <taxon>Orchidaceae</taxon>
        <taxon>Vanilloideae</taxon>
        <taxon>Vanilleae</taxon>
        <taxon>Vanilla</taxon>
    </lineage>
</organism>
<name>A0A835RSR8_VANPL</name>
<reference evidence="2 3" key="1">
    <citation type="journal article" date="2020" name="Nat. Food">
        <title>A phased Vanilla planifolia genome enables genetic improvement of flavour and production.</title>
        <authorList>
            <person name="Hasing T."/>
            <person name="Tang H."/>
            <person name="Brym M."/>
            <person name="Khazi F."/>
            <person name="Huang T."/>
            <person name="Chambers A.H."/>
        </authorList>
    </citation>
    <scope>NUCLEOTIDE SEQUENCE [LARGE SCALE GENOMIC DNA]</scope>
    <source>
        <tissue evidence="2">Leaf</tissue>
    </source>
</reference>
<evidence type="ECO:0000256" key="1">
    <source>
        <dbReference type="SAM" id="MobiDB-lite"/>
    </source>
</evidence>
<comment type="caution">
    <text evidence="2">The sequence shown here is derived from an EMBL/GenBank/DDBJ whole genome shotgun (WGS) entry which is preliminary data.</text>
</comment>
<sequence>MVEFNGMRFISQSCGNKKLAEKSASQGHWSGELRRCIVQVLNPSEKWKAAQHVRLSPWIKRPIRTRAEKEQGSENGRQRNESLEKLHEARSTKNLQKPRVVLKPEPERTAELKLVAAESRKNNYTEVSFAEDDDEDEENRAIDQNRPLCHEMSRRADTCDARGDIRVKSSTNTIFVGQAKEEWEIKLTLGRAIATRLNTSSNGSSNPFLLRPITNKLRSVQ</sequence>
<keyword evidence="3" id="KW-1185">Reference proteome</keyword>
<gene>
    <name evidence="2" type="ORF">HPP92_004891</name>
</gene>
<dbReference type="EMBL" id="JADCNL010000002">
    <property type="protein sequence ID" value="KAG0491493.1"/>
    <property type="molecule type" value="Genomic_DNA"/>
</dbReference>
<accession>A0A835RSR8</accession>